<dbReference type="RefSeq" id="WP_284332489.1">
    <property type="nucleotide sequence ID" value="NZ_BSOA01000028.1"/>
</dbReference>
<evidence type="ECO:0000256" key="1">
    <source>
        <dbReference type="ARBA" id="ARBA00008791"/>
    </source>
</evidence>
<feature type="domain" description="UspA" evidence="2">
    <location>
        <begin position="1"/>
        <end position="145"/>
    </location>
</feature>
<dbReference type="Pfam" id="PF00582">
    <property type="entry name" value="Usp"/>
    <property type="match status" value="1"/>
</dbReference>
<name>A0ABQ5XC69_9GAMM</name>
<dbReference type="PRINTS" id="PR01438">
    <property type="entry name" value="UNVRSLSTRESS"/>
</dbReference>
<sequence>MFKHILLPTDGSQLSLKALRLGVNLAKSCGASVLALHAVPPVQTLAYVAEIMAAMEFDYAKEATRFAERYLEDARAIAEQAGVPFERLLLFGSQPYQAILQAAQERDCDLIVMAKHSWEGLARLLMGSETHKVILKSQVPVLVCH</sequence>
<organism evidence="3 4">
    <name type="scientific">Dyella flagellata</name>
    <dbReference type="NCBI Taxonomy" id="1867833"/>
    <lineage>
        <taxon>Bacteria</taxon>
        <taxon>Pseudomonadati</taxon>
        <taxon>Pseudomonadota</taxon>
        <taxon>Gammaproteobacteria</taxon>
        <taxon>Lysobacterales</taxon>
        <taxon>Rhodanobacteraceae</taxon>
        <taxon>Dyella</taxon>
    </lineage>
</organism>
<dbReference type="CDD" id="cd00293">
    <property type="entry name" value="USP-like"/>
    <property type="match status" value="1"/>
</dbReference>
<dbReference type="PANTHER" id="PTHR46268">
    <property type="entry name" value="STRESS RESPONSE PROTEIN NHAX"/>
    <property type="match status" value="1"/>
</dbReference>
<protein>
    <submittedName>
        <fullName evidence="3">Universal stress protein</fullName>
    </submittedName>
</protein>
<evidence type="ECO:0000313" key="3">
    <source>
        <dbReference type="EMBL" id="GLQ89047.1"/>
    </source>
</evidence>
<dbReference type="Gene3D" id="3.40.50.620">
    <property type="entry name" value="HUPs"/>
    <property type="match status" value="1"/>
</dbReference>
<evidence type="ECO:0000259" key="2">
    <source>
        <dbReference type="Pfam" id="PF00582"/>
    </source>
</evidence>
<comment type="similarity">
    <text evidence="1">Belongs to the universal stress protein A family.</text>
</comment>
<dbReference type="InterPro" id="IPR006016">
    <property type="entry name" value="UspA"/>
</dbReference>
<evidence type="ECO:0000313" key="4">
    <source>
        <dbReference type="Proteomes" id="UP001156627"/>
    </source>
</evidence>
<gene>
    <name evidence="3" type="ORF">GCM10007898_26190</name>
</gene>
<dbReference type="EMBL" id="BSOA01000028">
    <property type="protein sequence ID" value="GLQ89047.1"/>
    <property type="molecule type" value="Genomic_DNA"/>
</dbReference>
<comment type="caution">
    <text evidence="3">The sequence shown here is derived from an EMBL/GenBank/DDBJ whole genome shotgun (WGS) entry which is preliminary data.</text>
</comment>
<proteinExistence type="inferred from homology"/>
<dbReference type="SUPFAM" id="SSF52402">
    <property type="entry name" value="Adenine nucleotide alpha hydrolases-like"/>
    <property type="match status" value="1"/>
</dbReference>
<accession>A0ABQ5XC69</accession>
<dbReference type="InterPro" id="IPR006015">
    <property type="entry name" value="Universal_stress_UspA"/>
</dbReference>
<dbReference type="InterPro" id="IPR014729">
    <property type="entry name" value="Rossmann-like_a/b/a_fold"/>
</dbReference>
<reference evidence="4" key="1">
    <citation type="journal article" date="2019" name="Int. J. Syst. Evol. Microbiol.">
        <title>The Global Catalogue of Microorganisms (GCM) 10K type strain sequencing project: providing services to taxonomists for standard genome sequencing and annotation.</title>
        <authorList>
            <consortium name="The Broad Institute Genomics Platform"/>
            <consortium name="The Broad Institute Genome Sequencing Center for Infectious Disease"/>
            <person name="Wu L."/>
            <person name="Ma J."/>
        </authorList>
    </citation>
    <scope>NUCLEOTIDE SEQUENCE [LARGE SCALE GENOMIC DNA]</scope>
    <source>
        <strain evidence="4">NBRC 111981</strain>
    </source>
</reference>
<dbReference type="PANTHER" id="PTHR46268:SF15">
    <property type="entry name" value="UNIVERSAL STRESS PROTEIN HP_0031"/>
    <property type="match status" value="1"/>
</dbReference>
<dbReference type="Proteomes" id="UP001156627">
    <property type="component" value="Unassembled WGS sequence"/>
</dbReference>
<keyword evidence="4" id="KW-1185">Reference proteome</keyword>